<dbReference type="STRING" id="1043493.SAMN05421637_1649"/>
<dbReference type="RefSeq" id="WP_042213691.1">
    <property type="nucleotide sequence ID" value="NZ_BBLU01000004.1"/>
</dbReference>
<protein>
    <recommendedName>
        <fullName evidence="3">DUF3263 domain-containing protein</fullName>
    </recommendedName>
</protein>
<dbReference type="Proteomes" id="UP000183315">
    <property type="component" value="Unassembled WGS sequence"/>
</dbReference>
<name>A0A1H6YAU4_9MICO</name>
<dbReference type="AlphaFoldDB" id="A0A1H6YAU4"/>
<proteinExistence type="predicted"/>
<dbReference type="Pfam" id="PF11662">
    <property type="entry name" value="DUF3263"/>
    <property type="match status" value="1"/>
</dbReference>
<sequence length="90" mass="9906">MDAAPEAQGSVLDERAVAILALERRFWRYAGAKEDAVRESLGLSATQYYQVLNSLIDSPEALAHDPVLVQRLRRMRDARRRGAGAAPLSA</sequence>
<reference evidence="2" key="1">
    <citation type="submission" date="2016-10" db="EMBL/GenBank/DDBJ databases">
        <authorList>
            <person name="Varghese N."/>
        </authorList>
    </citation>
    <scope>NUCLEOTIDE SEQUENCE [LARGE SCALE GENOMIC DNA]</scope>
    <source>
        <strain evidence="2">DSM 24868</strain>
    </source>
</reference>
<dbReference type="eggNOG" id="ENOG5032SVJ">
    <property type="taxonomic scope" value="Bacteria"/>
</dbReference>
<organism evidence="1 2">
    <name type="scientific">Demequina mangrovi</name>
    <dbReference type="NCBI Taxonomy" id="1043493"/>
    <lineage>
        <taxon>Bacteria</taxon>
        <taxon>Bacillati</taxon>
        <taxon>Actinomycetota</taxon>
        <taxon>Actinomycetes</taxon>
        <taxon>Micrococcales</taxon>
        <taxon>Demequinaceae</taxon>
        <taxon>Demequina</taxon>
    </lineage>
</organism>
<keyword evidence="2" id="KW-1185">Reference proteome</keyword>
<dbReference type="OrthoDB" id="3268863at2"/>
<accession>A0A1H6YAU4</accession>
<dbReference type="EMBL" id="FNZI01000003">
    <property type="protein sequence ID" value="SEJ38369.1"/>
    <property type="molecule type" value="Genomic_DNA"/>
</dbReference>
<gene>
    <name evidence="1" type="ORF">SAMN05421637_1649</name>
</gene>
<dbReference type="InterPro" id="IPR021678">
    <property type="entry name" value="DUF3263"/>
</dbReference>
<evidence type="ECO:0008006" key="3">
    <source>
        <dbReference type="Google" id="ProtNLM"/>
    </source>
</evidence>
<evidence type="ECO:0000313" key="2">
    <source>
        <dbReference type="Proteomes" id="UP000183315"/>
    </source>
</evidence>
<evidence type="ECO:0000313" key="1">
    <source>
        <dbReference type="EMBL" id="SEJ38369.1"/>
    </source>
</evidence>